<proteinExistence type="predicted"/>
<reference evidence="3" key="1">
    <citation type="journal article" date="2021" name="Microbiol. Resour. Announc.">
        <title>LGAAP: Leishmaniinae Genome Assembly and Annotation Pipeline.</title>
        <authorList>
            <person name="Almutairi H."/>
            <person name="Urbaniak M.D."/>
            <person name="Bates M.D."/>
            <person name="Jariyapan N."/>
            <person name="Kwakye-Nuako G."/>
            <person name="Thomaz-Soccol V."/>
            <person name="Al-Salem W.S."/>
            <person name="Dillon R.J."/>
            <person name="Bates P.A."/>
            <person name="Gatherer D."/>
        </authorList>
    </citation>
    <scope>NUCLEOTIDE SEQUENCE [LARGE SCALE GENOMIC DNA]</scope>
</reference>
<name>A0A836GN68_9TRYP</name>
<dbReference type="KEGG" id="loi:92360134"/>
<dbReference type="EMBL" id="JAFHLR010000027">
    <property type="protein sequence ID" value="KAG5475629.1"/>
    <property type="molecule type" value="Genomic_DNA"/>
</dbReference>
<sequence length="379" mass="42659">MASKSHFEVRLNGCATTAVKISEARDRVADAKRVILEADDHLRQIRKVYRALGLVPVTPSPPTATALTVPLPVLHSSRAVHDEHPANMALPTLRKSFNDVFSLAAQYSAGALEVTSRDSPTLCTVTSMPNIQQHSPKVISEPPVSVVAANALNYVAAWRKEDSRCTLQEDVIHDCLRVRYNLEVEEQGSRHRLRQLLLTVWEQMDRFVVMSEYSKFVVFCVHQEPMWRQAAHQLKKEKDARLNTAESILTHFQMEEVALTEKMFMFQEAAGFVSQCFAKWEKRQLTQTRAAERRRGLQSARQMTCVQFTPHSHPHHRGSHDDGDDAAPAVSSTLPPLQRPRGDSLLALSGKREARAAQKVEPLSAVEMCSYTPPRRTKI</sequence>
<organism evidence="2 3">
    <name type="scientific">Leishmania orientalis</name>
    <dbReference type="NCBI Taxonomy" id="2249476"/>
    <lineage>
        <taxon>Eukaryota</taxon>
        <taxon>Discoba</taxon>
        <taxon>Euglenozoa</taxon>
        <taxon>Kinetoplastea</taxon>
        <taxon>Metakinetoplastina</taxon>
        <taxon>Trypanosomatida</taxon>
        <taxon>Trypanosomatidae</taxon>
        <taxon>Leishmaniinae</taxon>
        <taxon>Leishmania</taxon>
    </lineage>
</organism>
<feature type="region of interest" description="Disordered" evidence="1">
    <location>
        <begin position="310"/>
        <end position="343"/>
    </location>
</feature>
<keyword evidence="3" id="KW-1185">Reference proteome</keyword>
<comment type="caution">
    <text evidence="2">The sequence shown here is derived from an EMBL/GenBank/DDBJ whole genome shotgun (WGS) entry which is preliminary data.</text>
</comment>
<dbReference type="Proteomes" id="UP000674143">
    <property type="component" value="Unassembled WGS sequence"/>
</dbReference>
<reference evidence="3" key="2">
    <citation type="journal article" date="2021" name="Sci. Data">
        <title>Chromosome-scale genome sequencing, assembly and annotation of six genomes from subfamily Leishmaniinae.</title>
        <authorList>
            <person name="Almutairi H."/>
            <person name="Urbaniak M.D."/>
            <person name="Bates M.D."/>
            <person name="Jariyapan N."/>
            <person name="Kwakye-Nuako G."/>
            <person name="Thomaz Soccol V."/>
            <person name="Al-Salem W.S."/>
            <person name="Dillon R.J."/>
            <person name="Bates P.A."/>
            <person name="Gatherer D."/>
        </authorList>
    </citation>
    <scope>NUCLEOTIDE SEQUENCE [LARGE SCALE GENOMIC DNA]</scope>
</reference>
<evidence type="ECO:0000256" key="1">
    <source>
        <dbReference type="SAM" id="MobiDB-lite"/>
    </source>
</evidence>
<dbReference type="GeneID" id="92360134"/>
<dbReference type="RefSeq" id="XP_067062137.1">
    <property type="nucleotide sequence ID" value="XM_067206200.1"/>
</dbReference>
<gene>
    <name evidence="2" type="ORF">LSCM4_04211</name>
</gene>
<dbReference type="AlphaFoldDB" id="A0A836GN68"/>
<accession>A0A836GN68</accession>
<evidence type="ECO:0000313" key="3">
    <source>
        <dbReference type="Proteomes" id="UP000674143"/>
    </source>
</evidence>
<protein>
    <submittedName>
        <fullName evidence="2">Uncharacterized protein</fullName>
    </submittedName>
</protein>
<evidence type="ECO:0000313" key="2">
    <source>
        <dbReference type="EMBL" id="KAG5475629.1"/>
    </source>
</evidence>